<accession>A0AAD6QCF4</accession>
<name>A0AAD6QCF4_9ROSI</name>
<organism evidence="1 2">
    <name type="scientific">Populus alba x Populus x berolinensis</name>
    <dbReference type="NCBI Taxonomy" id="444605"/>
    <lineage>
        <taxon>Eukaryota</taxon>
        <taxon>Viridiplantae</taxon>
        <taxon>Streptophyta</taxon>
        <taxon>Embryophyta</taxon>
        <taxon>Tracheophyta</taxon>
        <taxon>Spermatophyta</taxon>
        <taxon>Magnoliopsida</taxon>
        <taxon>eudicotyledons</taxon>
        <taxon>Gunneridae</taxon>
        <taxon>Pentapetalae</taxon>
        <taxon>rosids</taxon>
        <taxon>fabids</taxon>
        <taxon>Malpighiales</taxon>
        <taxon>Salicaceae</taxon>
        <taxon>Saliceae</taxon>
        <taxon>Populus</taxon>
    </lineage>
</organism>
<keyword evidence="2" id="KW-1185">Reference proteome</keyword>
<dbReference type="EMBL" id="JAQIZT010000008">
    <property type="protein sequence ID" value="KAJ6987219.1"/>
    <property type="molecule type" value="Genomic_DNA"/>
</dbReference>
<dbReference type="Proteomes" id="UP001164929">
    <property type="component" value="Chromosome 8"/>
</dbReference>
<sequence length="43" mass="5024">MATVTNIFLNLKSFRPNQHGIRDNHTFLPPFSKNLYNILACLY</sequence>
<reference evidence="1" key="1">
    <citation type="journal article" date="2023" name="Mol. Ecol. Resour.">
        <title>Chromosome-level genome assembly of a triploid poplar Populus alba 'Berolinensis'.</title>
        <authorList>
            <person name="Chen S."/>
            <person name="Yu Y."/>
            <person name="Wang X."/>
            <person name="Wang S."/>
            <person name="Zhang T."/>
            <person name="Zhou Y."/>
            <person name="He R."/>
            <person name="Meng N."/>
            <person name="Wang Y."/>
            <person name="Liu W."/>
            <person name="Liu Z."/>
            <person name="Liu J."/>
            <person name="Guo Q."/>
            <person name="Huang H."/>
            <person name="Sederoff R.R."/>
            <person name="Wang G."/>
            <person name="Qu G."/>
            <person name="Chen S."/>
        </authorList>
    </citation>
    <scope>NUCLEOTIDE SEQUENCE</scope>
    <source>
        <strain evidence="1">SC-2020</strain>
    </source>
</reference>
<protein>
    <submittedName>
        <fullName evidence="1">Uncharacterized protein</fullName>
    </submittedName>
</protein>
<proteinExistence type="predicted"/>
<comment type="caution">
    <text evidence="1">The sequence shown here is derived from an EMBL/GenBank/DDBJ whole genome shotgun (WGS) entry which is preliminary data.</text>
</comment>
<gene>
    <name evidence="1" type="ORF">NC653_020451</name>
</gene>
<evidence type="ECO:0000313" key="2">
    <source>
        <dbReference type="Proteomes" id="UP001164929"/>
    </source>
</evidence>
<evidence type="ECO:0000313" key="1">
    <source>
        <dbReference type="EMBL" id="KAJ6987219.1"/>
    </source>
</evidence>
<dbReference type="AlphaFoldDB" id="A0AAD6QCF4"/>